<evidence type="ECO:0000313" key="3">
    <source>
        <dbReference type="Proteomes" id="UP001381693"/>
    </source>
</evidence>
<feature type="compositionally biased region" description="Polar residues" evidence="1">
    <location>
        <begin position="849"/>
        <end position="866"/>
    </location>
</feature>
<feature type="compositionally biased region" description="Basic and acidic residues" evidence="1">
    <location>
        <begin position="943"/>
        <end position="983"/>
    </location>
</feature>
<feature type="region of interest" description="Disordered" evidence="1">
    <location>
        <begin position="249"/>
        <end position="390"/>
    </location>
</feature>
<feature type="compositionally biased region" description="Basic and acidic residues" evidence="1">
    <location>
        <begin position="432"/>
        <end position="441"/>
    </location>
</feature>
<feature type="compositionally biased region" description="Basic and acidic residues" evidence="1">
    <location>
        <begin position="255"/>
        <end position="265"/>
    </location>
</feature>
<feature type="compositionally biased region" description="Polar residues" evidence="1">
    <location>
        <begin position="798"/>
        <end position="830"/>
    </location>
</feature>
<accession>A0AAN8WZU3</accession>
<feature type="compositionally biased region" description="Basic and acidic residues" evidence="1">
    <location>
        <begin position="510"/>
        <end position="522"/>
    </location>
</feature>
<protein>
    <submittedName>
        <fullName evidence="2">Sytl5p</fullName>
    </submittedName>
</protein>
<feature type="compositionally biased region" description="Basic and acidic residues" evidence="1">
    <location>
        <begin position="315"/>
        <end position="326"/>
    </location>
</feature>
<organism evidence="2 3">
    <name type="scientific">Halocaridina rubra</name>
    <name type="common">Hawaiian red shrimp</name>
    <dbReference type="NCBI Taxonomy" id="373956"/>
    <lineage>
        <taxon>Eukaryota</taxon>
        <taxon>Metazoa</taxon>
        <taxon>Ecdysozoa</taxon>
        <taxon>Arthropoda</taxon>
        <taxon>Crustacea</taxon>
        <taxon>Multicrustacea</taxon>
        <taxon>Malacostraca</taxon>
        <taxon>Eumalacostraca</taxon>
        <taxon>Eucarida</taxon>
        <taxon>Decapoda</taxon>
        <taxon>Pleocyemata</taxon>
        <taxon>Caridea</taxon>
        <taxon>Atyoidea</taxon>
        <taxon>Atyidae</taxon>
        <taxon>Halocaridina</taxon>
    </lineage>
</organism>
<dbReference type="EMBL" id="JAXCGZ010010952">
    <property type="protein sequence ID" value="KAK7075375.1"/>
    <property type="molecule type" value="Genomic_DNA"/>
</dbReference>
<feature type="compositionally biased region" description="Acidic residues" evidence="1">
    <location>
        <begin position="331"/>
        <end position="342"/>
    </location>
</feature>
<feature type="region of interest" description="Disordered" evidence="1">
    <location>
        <begin position="188"/>
        <end position="225"/>
    </location>
</feature>
<feature type="region of interest" description="Disordered" evidence="1">
    <location>
        <begin position="763"/>
        <end position="895"/>
    </location>
</feature>
<proteinExistence type="predicted"/>
<feature type="non-terminal residue" evidence="2">
    <location>
        <position position="1191"/>
    </location>
</feature>
<feature type="compositionally biased region" description="Low complexity" evidence="1">
    <location>
        <begin position="1126"/>
        <end position="1138"/>
    </location>
</feature>
<feature type="compositionally biased region" description="Polar residues" evidence="1">
    <location>
        <begin position="1090"/>
        <end position="1113"/>
    </location>
</feature>
<evidence type="ECO:0000313" key="2">
    <source>
        <dbReference type="EMBL" id="KAK7075375.1"/>
    </source>
</evidence>
<keyword evidence="3" id="KW-1185">Reference proteome</keyword>
<feature type="compositionally biased region" description="Basic and acidic residues" evidence="1">
    <location>
        <begin position="479"/>
        <end position="500"/>
    </location>
</feature>
<feature type="compositionally biased region" description="Basic and acidic residues" evidence="1">
    <location>
        <begin position="362"/>
        <end position="390"/>
    </location>
</feature>
<dbReference type="Proteomes" id="UP001381693">
    <property type="component" value="Unassembled WGS sequence"/>
</dbReference>
<feature type="region of interest" description="Disordered" evidence="1">
    <location>
        <begin position="432"/>
        <end position="555"/>
    </location>
</feature>
<dbReference type="AlphaFoldDB" id="A0AAN8WZU3"/>
<feature type="compositionally biased region" description="Polar residues" evidence="1">
    <location>
        <begin position="984"/>
        <end position="1001"/>
    </location>
</feature>
<feature type="compositionally biased region" description="Basic and acidic residues" evidence="1">
    <location>
        <begin position="675"/>
        <end position="685"/>
    </location>
</feature>
<sequence>TEVIESPATTSPSSPAATPDHSEGDLLAYEENHGINIEEDFSLPHDYDSGEDHNRAVSFPEEAELFDEEISFDETQHEYHEGDDYEGVDLYVDHDQDAEGRFDSIEDAESVYSGSNYSESSGDEISEREEELRGYCNRAIDFTLHTIIEESCEESDYERKTKEEEAAQADPSELEKYFYFGLGNGPADPKRYANEESEYSDTFSESSSSIFSEGVDGDGKYDEDIDPAELASSRLEKYFLTGLIGFERQPSIRSVGEDSELHTDESGSVGSDSEGSPSPEQPRKKLVRRPRGFRLGVANRGLVTSERGDGAPSDGSHHSEGDEVDRTLVSGEDEGSTESEETAFDKGDGQFDTIKRRKKKKSSSDYSDKRSDSDKSELKGLEHHDLEHKEDICELKNVDTLKSIAQEQEKFSKRVTIDCEKDKSDEKIEKVGDLADRKYQSRDSGFIGSSDDLLKDKPEDSSKEQKSRLSSESSVEEGENCKRTEDSKDINKSDEVKSDSFDNDSNNNKSENEDRSSGEGKVSRSSTGSSVDLPPFSPNRNRNKICRKDSFNNWSSDEETNIMMNKMRAFFKTMISNSREAPKGQKVKPPQLVAFETKLTNLMKTVPGINNEQVKEMMEYFSSEDTRSDSYDSSDYTSSDLEGACAFLDQAAPDMKSDLAEQISASCQQIIQKFDQSREPSDTDSAHSLFGGHACSESSEDASSSSKDTVFVYQKFMSSISRMKPDSDRCSIGSGSQGTSPKFIAEVLHHIGDRLVALMHEVSGGSENGDEDSLSGGHPVTSSPKVPLFIPRKHKSPDSISLVSSGEKSSLASTSFESENSPTDTEQSPESDPGTPKARKRQDPLSIVSERSSAEDFTSLESQRTVFASHDSPRHQTRLDATLPQQTTASQRSLEERGVTNIQYFVTEGSNNEVEVWQSVTIDEDKFDAREHHGVPRAGRSARRQEARKAKSHMSLEKIHQEDVKNTGERSESLGDLLDRVRSSEFSSSYEQLDSDSTLKASDSLDRHIGSSSSNIRLNASSRGSLTTSSRGSLAASSRGSLNAGSRGSLQGSSGPEEEDDKKPKKLSFFRYARRSSMPDTSKDRMSPEVRSTTLPRSNPTQVASTASLPRSQSALLNKTMPCVTSTLTSYSSPPSTLDRLTGGTSVTGPRSARYHAPGYRPPPPVVTHKKTISGLPASLRKDVKSSWAPQ</sequence>
<feature type="compositionally biased region" description="Low complexity" evidence="1">
    <location>
        <begin position="1"/>
        <end position="19"/>
    </location>
</feature>
<feature type="region of interest" description="Disordered" evidence="1">
    <location>
        <begin position="1126"/>
        <end position="1191"/>
    </location>
</feature>
<name>A0AAN8WZU3_HALRR</name>
<feature type="compositionally biased region" description="Polar residues" evidence="1">
    <location>
        <begin position="883"/>
        <end position="892"/>
    </location>
</feature>
<feature type="compositionally biased region" description="Low complexity" evidence="1">
    <location>
        <begin position="266"/>
        <end position="278"/>
    </location>
</feature>
<feature type="compositionally biased region" description="Basic residues" evidence="1">
    <location>
        <begin position="1064"/>
        <end position="1074"/>
    </location>
</feature>
<evidence type="ECO:0000256" key="1">
    <source>
        <dbReference type="SAM" id="MobiDB-lite"/>
    </source>
</evidence>
<feature type="region of interest" description="Disordered" evidence="1">
    <location>
        <begin position="924"/>
        <end position="1113"/>
    </location>
</feature>
<gene>
    <name evidence="2" type="primary">SYTL5_1</name>
    <name evidence="2" type="ORF">SK128_017212</name>
</gene>
<comment type="caution">
    <text evidence="2">The sequence shown here is derived from an EMBL/GenBank/DDBJ whole genome shotgun (WGS) entry which is preliminary data.</text>
</comment>
<reference evidence="2 3" key="1">
    <citation type="submission" date="2023-11" db="EMBL/GenBank/DDBJ databases">
        <title>Halocaridina rubra genome assembly.</title>
        <authorList>
            <person name="Smith C."/>
        </authorList>
    </citation>
    <scope>NUCLEOTIDE SEQUENCE [LARGE SCALE GENOMIC DNA]</scope>
    <source>
        <strain evidence="2">EP-1</strain>
        <tissue evidence="2">Whole</tissue>
    </source>
</reference>
<feature type="compositionally biased region" description="Basic and acidic residues" evidence="1">
    <location>
        <begin position="924"/>
        <end position="934"/>
    </location>
</feature>
<feature type="compositionally biased region" description="Low complexity" evidence="1">
    <location>
        <begin position="200"/>
        <end position="213"/>
    </location>
</feature>
<feature type="compositionally biased region" description="Low complexity" evidence="1">
    <location>
        <begin position="1011"/>
        <end position="1050"/>
    </location>
</feature>
<feature type="region of interest" description="Disordered" evidence="1">
    <location>
        <begin position="1"/>
        <end position="24"/>
    </location>
</feature>
<feature type="region of interest" description="Disordered" evidence="1">
    <location>
        <begin position="674"/>
        <end position="703"/>
    </location>
</feature>
<feature type="compositionally biased region" description="Basic and acidic residues" evidence="1">
    <location>
        <begin position="452"/>
        <end position="469"/>
    </location>
</feature>
<feature type="non-terminal residue" evidence="2">
    <location>
        <position position="1"/>
    </location>
</feature>